<organism evidence="1 2">
    <name type="scientific">Nepenthes gracilis</name>
    <name type="common">Slender pitcher plant</name>
    <dbReference type="NCBI Taxonomy" id="150966"/>
    <lineage>
        <taxon>Eukaryota</taxon>
        <taxon>Viridiplantae</taxon>
        <taxon>Streptophyta</taxon>
        <taxon>Embryophyta</taxon>
        <taxon>Tracheophyta</taxon>
        <taxon>Spermatophyta</taxon>
        <taxon>Magnoliopsida</taxon>
        <taxon>eudicotyledons</taxon>
        <taxon>Gunneridae</taxon>
        <taxon>Pentapetalae</taxon>
        <taxon>Caryophyllales</taxon>
        <taxon>Nepenthaceae</taxon>
        <taxon>Nepenthes</taxon>
    </lineage>
</organism>
<name>A0AAD3XIL8_NEPGR</name>
<accession>A0AAD3XIL8</accession>
<protein>
    <submittedName>
        <fullName evidence="1">Uncharacterized protein</fullName>
    </submittedName>
</protein>
<proteinExistence type="predicted"/>
<dbReference type="EMBL" id="BSYO01000006">
    <property type="protein sequence ID" value="GMH05938.1"/>
    <property type="molecule type" value="Genomic_DNA"/>
</dbReference>
<comment type="caution">
    <text evidence="1">The sequence shown here is derived from an EMBL/GenBank/DDBJ whole genome shotgun (WGS) entry which is preliminary data.</text>
</comment>
<keyword evidence="2" id="KW-1185">Reference proteome</keyword>
<dbReference type="Proteomes" id="UP001279734">
    <property type="component" value="Unassembled WGS sequence"/>
</dbReference>
<evidence type="ECO:0000313" key="2">
    <source>
        <dbReference type="Proteomes" id="UP001279734"/>
    </source>
</evidence>
<gene>
    <name evidence="1" type="ORF">Nepgr_007778</name>
</gene>
<evidence type="ECO:0000313" key="1">
    <source>
        <dbReference type="EMBL" id="GMH05938.1"/>
    </source>
</evidence>
<reference evidence="1" key="1">
    <citation type="submission" date="2023-05" db="EMBL/GenBank/DDBJ databases">
        <title>Nepenthes gracilis genome sequencing.</title>
        <authorList>
            <person name="Fukushima K."/>
        </authorList>
    </citation>
    <scope>NUCLEOTIDE SEQUENCE</scope>
    <source>
        <strain evidence="1">SING2019-196</strain>
    </source>
</reference>
<sequence length="67" mass="7196">MTAVGAKSSQRQSSLTLKIDAQLEHVAGTRAELFLNYSLSNEKAALATITVLESAFYASVICQTSME</sequence>
<dbReference type="AlphaFoldDB" id="A0AAD3XIL8"/>